<accession>A0A9W9WJG9</accession>
<protein>
    <submittedName>
        <fullName evidence="2">Uncharacterized protein</fullName>
    </submittedName>
</protein>
<sequence length="374" mass="41680">MPDMSMSSRQYSHEPEILYEFTWARSLRYSAARLAGVLNLPTTDELFAFWVNAETRRVITDFESLESETSTKFRLLWLQAQGDHGYAMTAPAAPQIDVQNGKIPRRLDVYDYFHALCVLRWSQYRRRRVNDPSKHHTQPANRRVRWHREPSTERLRTPSPTNTLEPKHALPAASVGDRIGLPEQGAIGDYTGARKLLYQFAGKLCEQFQQVQISASSDPAEKGENVKTQFADIDGLVDKYTQTLERSCIGVVAANNKSLSQIADHCAQMGNQSIGETGRGEEIGSGRDTGLGVKHSGKRFQTAPKTQISQRNNGVSKTRTRPSKFLNAGSNERIQAALNSELAGTSNSPDQLDSVNSNTAIELDSVIEIDLTKD</sequence>
<dbReference type="EMBL" id="JAPWDO010000006">
    <property type="protein sequence ID" value="KAJ5466111.1"/>
    <property type="molecule type" value="Genomic_DNA"/>
</dbReference>
<reference evidence="2" key="2">
    <citation type="journal article" date="2023" name="IMA Fungus">
        <title>Comparative genomic study of the Penicillium genus elucidates a diverse pangenome and 15 lateral gene transfer events.</title>
        <authorList>
            <person name="Petersen C."/>
            <person name="Sorensen T."/>
            <person name="Nielsen M.R."/>
            <person name="Sondergaard T.E."/>
            <person name="Sorensen J.L."/>
            <person name="Fitzpatrick D.A."/>
            <person name="Frisvad J.C."/>
            <person name="Nielsen K.L."/>
        </authorList>
    </citation>
    <scope>NUCLEOTIDE SEQUENCE</scope>
    <source>
        <strain evidence="2">IBT 17660</strain>
    </source>
</reference>
<proteinExistence type="predicted"/>
<evidence type="ECO:0000256" key="1">
    <source>
        <dbReference type="SAM" id="MobiDB-lite"/>
    </source>
</evidence>
<reference evidence="2" key="1">
    <citation type="submission" date="2022-12" db="EMBL/GenBank/DDBJ databases">
        <authorList>
            <person name="Petersen C."/>
        </authorList>
    </citation>
    <scope>NUCLEOTIDE SEQUENCE</scope>
    <source>
        <strain evidence="2">IBT 17660</strain>
    </source>
</reference>
<feature type="compositionally biased region" description="Basic and acidic residues" evidence="1">
    <location>
        <begin position="147"/>
        <end position="156"/>
    </location>
</feature>
<feature type="region of interest" description="Disordered" evidence="1">
    <location>
        <begin position="275"/>
        <end position="324"/>
    </location>
</feature>
<gene>
    <name evidence="2" type="ORF">N7530_009898</name>
</gene>
<feature type="compositionally biased region" description="Polar residues" evidence="1">
    <location>
        <begin position="303"/>
        <end position="317"/>
    </location>
</feature>
<evidence type="ECO:0000313" key="2">
    <source>
        <dbReference type="EMBL" id="KAJ5466111.1"/>
    </source>
</evidence>
<evidence type="ECO:0000313" key="3">
    <source>
        <dbReference type="Proteomes" id="UP001147760"/>
    </source>
</evidence>
<comment type="caution">
    <text evidence="2">The sequence shown here is derived from an EMBL/GenBank/DDBJ whole genome shotgun (WGS) entry which is preliminary data.</text>
</comment>
<keyword evidence="3" id="KW-1185">Reference proteome</keyword>
<feature type="region of interest" description="Disordered" evidence="1">
    <location>
        <begin position="129"/>
        <end position="167"/>
    </location>
</feature>
<name>A0A9W9WJG9_9EURO</name>
<dbReference type="AlphaFoldDB" id="A0A9W9WJG9"/>
<dbReference type="Proteomes" id="UP001147760">
    <property type="component" value="Unassembled WGS sequence"/>
</dbReference>
<dbReference type="OrthoDB" id="4356385at2759"/>
<organism evidence="2 3">
    <name type="scientific">Penicillium desertorum</name>
    <dbReference type="NCBI Taxonomy" id="1303715"/>
    <lineage>
        <taxon>Eukaryota</taxon>
        <taxon>Fungi</taxon>
        <taxon>Dikarya</taxon>
        <taxon>Ascomycota</taxon>
        <taxon>Pezizomycotina</taxon>
        <taxon>Eurotiomycetes</taxon>
        <taxon>Eurotiomycetidae</taxon>
        <taxon>Eurotiales</taxon>
        <taxon>Aspergillaceae</taxon>
        <taxon>Penicillium</taxon>
    </lineage>
</organism>